<dbReference type="PROSITE" id="PS51257">
    <property type="entry name" value="PROKAR_LIPOPROTEIN"/>
    <property type="match status" value="1"/>
</dbReference>
<sequence length="124" mass="14263">MKKLFSLLITFVLVMSGCSGESVNVDEILKTNGYDGFIETEYQVLYVNSKENFTIHAFYEDDLSLYALEFFYGVIDHGATRVSIYGPDLEDSNPPIDVYEGELKRLDVSEKQLIDYFKGYRNKD</sequence>
<evidence type="ECO:0000313" key="1">
    <source>
        <dbReference type="EMBL" id="MDQ0362370.1"/>
    </source>
</evidence>
<accession>A0ABU0E6E7</accession>
<organism evidence="1 2">
    <name type="scientific">Breznakia pachnodae</name>
    <dbReference type="NCBI Taxonomy" id="265178"/>
    <lineage>
        <taxon>Bacteria</taxon>
        <taxon>Bacillati</taxon>
        <taxon>Bacillota</taxon>
        <taxon>Erysipelotrichia</taxon>
        <taxon>Erysipelotrichales</taxon>
        <taxon>Erysipelotrichaceae</taxon>
        <taxon>Breznakia</taxon>
    </lineage>
</organism>
<protein>
    <recommendedName>
        <fullName evidence="3">DUF4825 domain-containing protein</fullName>
    </recommendedName>
</protein>
<dbReference type="Proteomes" id="UP001230220">
    <property type="component" value="Unassembled WGS sequence"/>
</dbReference>
<evidence type="ECO:0008006" key="3">
    <source>
        <dbReference type="Google" id="ProtNLM"/>
    </source>
</evidence>
<keyword evidence="2" id="KW-1185">Reference proteome</keyword>
<comment type="caution">
    <text evidence="1">The sequence shown here is derived from an EMBL/GenBank/DDBJ whole genome shotgun (WGS) entry which is preliminary data.</text>
</comment>
<evidence type="ECO:0000313" key="2">
    <source>
        <dbReference type="Proteomes" id="UP001230220"/>
    </source>
</evidence>
<name>A0ABU0E6E7_9FIRM</name>
<reference evidence="1 2" key="1">
    <citation type="submission" date="2023-07" db="EMBL/GenBank/DDBJ databases">
        <title>Genomic Encyclopedia of Type Strains, Phase IV (KMG-IV): sequencing the most valuable type-strain genomes for metagenomic binning, comparative biology and taxonomic classification.</title>
        <authorList>
            <person name="Goeker M."/>
        </authorList>
    </citation>
    <scope>NUCLEOTIDE SEQUENCE [LARGE SCALE GENOMIC DNA]</scope>
    <source>
        <strain evidence="1 2">DSM 16784</strain>
    </source>
</reference>
<proteinExistence type="predicted"/>
<dbReference type="EMBL" id="JAUSUR010000006">
    <property type="protein sequence ID" value="MDQ0362370.1"/>
    <property type="molecule type" value="Genomic_DNA"/>
</dbReference>
<dbReference type="RefSeq" id="WP_307409931.1">
    <property type="nucleotide sequence ID" value="NZ_JAUSUR010000006.1"/>
</dbReference>
<gene>
    <name evidence="1" type="ORF">J2S15_003124</name>
</gene>